<dbReference type="KEGG" id="hoh:Hoch_1526"/>
<evidence type="ECO:0000313" key="3">
    <source>
        <dbReference type="Proteomes" id="UP000001880"/>
    </source>
</evidence>
<dbReference type="InterPro" id="IPR000182">
    <property type="entry name" value="GNAT_dom"/>
</dbReference>
<organism evidence="2 3">
    <name type="scientific">Haliangium ochraceum (strain DSM 14365 / JCM 11303 / SMP-2)</name>
    <dbReference type="NCBI Taxonomy" id="502025"/>
    <lineage>
        <taxon>Bacteria</taxon>
        <taxon>Pseudomonadati</taxon>
        <taxon>Myxococcota</taxon>
        <taxon>Polyangia</taxon>
        <taxon>Haliangiales</taxon>
        <taxon>Kofleriaceae</taxon>
        <taxon>Haliangium</taxon>
    </lineage>
</organism>
<dbReference type="GO" id="GO:0016747">
    <property type="term" value="F:acyltransferase activity, transferring groups other than amino-acyl groups"/>
    <property type="evidence" value="ECO:0007669"/>
    <property type="project" value="InterPro"/>
</dbReference>
<dbReference type="EMBL" id="CP001804">
    <property type="protein sequence ID" value="ACY14078.1"/>
    <property type="molecule type" value="Genomic_DNA"/>
</dbReference>
<protein>
    <submittedName>
        <fullName evidence="2">GCN5-related N-acetyltransferase</fullName>
    </submittedName>
</protein>
<evidence type="ECO:0000259" key="1">
    <source>
        <dbReference type="PROSITE" id="PS51186"/>
    </source>
</evidence>
<reference evidence="2 3" key="1">
    <citation type="journal article" date="2010" name="Stand. Genomic Sci.">
        <title>Complete genome sequence of Haliangium ochraceum type strain (SMP-2).</title>
        <authorList>
            <consortium name="US DOE Joint Genome Institute (JGI-PGF)"/>
            <person name="Ivanova N."/>
            <person name="Daum C."/>
            <person name="Lang E."/>
            <person name="Abt B."/>
            <person name="Kopitz M."/>
            <person name="Saunders E."/>
            <person name="Lapidus A."/>
            <person name="Lucas S."/>
            <person name="Glavina Del Rio T."/>
            <person name="Nolan M."/>
            <person name="Tice H."/>
            <person name="Copeland A."/>
            <person name="Cheng J.F."/>
            <person name="Chen F."/>
            <person name="Bruce D."/>
            <person name="Goodwin L."/>
            <person name="Pitluck S."/>
            <person name="Mavromatis K."/>
            <person name="Pati A."/>
            <person name="Mikhailova N."/>
            <person name="Chen A."/>
            <person name="Palaniappan K."/>
            <person name="Land M."/>
            <person name="Hauser L."/>
            <person name="Chang Y.J."/>
            <person name="Jeffries C.D."/>
            <person name="Detter J.C."/>
            <person name="Brettin T."/>
            <person name="Rohde M."/>
            <person name="Goker M."/>
            <person name="Bristow J."/>
            <person name="Markowitz V."/>
            <person name="Eisen J.A."/>
            <person name="Hugenholtz P."/>
            <person name="Kyrpides N.C."/>
            <person name="Klenk H.P."/>
        </authorList>
    </citation>
    <scope>NUCLEOTIDE SEQUENCE [LARGE SCALE GENOMIC DNA]</scope>
    <source>
        <strain evidence="3">DSM 14365 / CIP 107738 / JCM 11303 / AJ 13395 / SMP-2</strain>
    </source>
</reference>
<dbReference type="PANTHER" id="PTHR43792">
    <property type="entry name" value="GNAT FAMILY, PUTATIVE (AFU_ORTHOLOGUE AFUA_3G00765)-RELATED-RELATED"/>
    <property type="match status" value="1"/>
</dbReference>
<accession>D0LVU4</accession>
<dbReference type="HOGENOM" id="CLU_013985_3_6_7"/>
<dbReference type="Gene3D" id="3.40.630.30">
    <property type="match status" value="1"/>
</dbReference>
<dbReference type="AlphaFoldDB" id="D0LVU4"/>
<name>D0LVU4_HALO1</name>
<gene>
    <name evidence="2" type="ordered locus">Hoch_1526</name>
</gene>
<proteinExistence type="predicted"/>
<dbReference type="Pfam" id="PF13302">
    <property type="entry name" value="Acetyltransf_3"/>
    <property type="match status" value="1"/>
</dbReference>
<dbReference type="SUPFAM" id="SSF55729">
    <property type="entry name" value="Acyl-CoA N-acyltransferases (Nat)"/>
    <property type="match status" value="1"/>
</dbReference>
<sequence>MVAMSQPTPRPALPVIDTERLHLRPLREDDADALHSVFSDAEVMTYWSSGPHQSREQTRAYVRGNVTGDVYSTWAMGARGGDDTALGWVVLHHHRKGLAEIGYVLRRDHWGRGLTREAVAAVLEHAFTAVGYRRIKADVDPDNAGSNRLLEALGFTREGVLRGEWETHIGVRDSVIWGLLRDEWAERARASSR</sequence>
<dbReference type="InterPro" id="IPR016181">
    <property type="entry name" value="Acyl_CoA_acyltransferase"/>
</dbReference>
<dbReference type="InterPro" id="IPR051531">
    <property type="entry name" value="N-acetyltransferase"/>
</dbReference>
<evidence type="ECO:0000313" key="2">
    <source>
        <dbReference type="EMBL" id="ACY14078.1"/>
    </source>
</evidence>
<dbReference type="Proteomes" id="UP000001880">
    <property type="component" value="Chromosome"/>
</dbReference>
<dbReference type="STRING" id="502025.Hoch_1526"/>
<feature type="domain" description="N-acetyltransferase" evidence="1">
    <location>
        <begin position="21"/>
        <end position="182"/>
    </location>
</feature>
<dbReference type="PROSITE" id="PS51186">
    <property type="entry name" value="GNAT"/>
    <property type="match status" value="1"/>
</dbReference>
<keyword evidence="3" id="KW-1185">Reference proteome</keyword>
<keyword evidence="2" id="KW-0808">Transferase</keyword>
<dbReference type="eggNOG" id="COG1670">
    <property type="taxonomic scope" value="Bacteria"/>
</dbReference>